<dbReference type="Gene3D" id="3.30.559.10">
    <property type="entry name" value="Chloramphenicol acetyltransferase-like domain"/>
    <property type="match status" value="1"/>
</dbReference>
<name>A0A418AWU9_9STRA</name>
<dbReference type="PANTHER" id="PTHR22589">
    <property type="entry name" value="CARNITINE O-ACYLTRANSFERASE"/>
    <property type="match status" value="1"/>
</dbReference>
<accession>A0A418AWU9</accession>
<dbReference type="VEuPathDB" id="FungiDB:H310_12056"/>
<sequence>MVSCSNCSPTSKIGGFPHKSIGNIEERAIIMMAARLRRTPYAMQSFARNKSGGYVQETVIPTFHFQKSLTRLPIPSLDDTLNRYLLAVQPVVNIHEFEATKRAVDKFRKQDGPELHAALVARDKASPETSYINKWWFDMYVQDRQPIVINVNPQIKIKDDPAPAKNAQNQRAASLIASSVRVFRTLRDRQLEPDIFHTKPNYTKTSAFNTFCKFLPESISFYGAAALGAYPLDMSQYKNLFHSTRIPLVGQDELKLFPDSKHVVVQHGPAFYKFDVLKADGSAVADADILACINSILAKPVGTELGVGLLTTLNRDDWARARTKLVQSDNVNASSLHDIDSALFVVTLEDKAPETAAAISRTFLHGDGTNHWFDKSFQLIVARNGKASVNFEHSWGDGVAVLRYLNEMYDVMVHGALDAGVGAAVPLQWNLSSETKHTLENAKKTFDAWTARLLIEVAESPVTRQLASDHGIGTDGVMQMAIQLAHFRLHHAFVSTYESASTAAFKHGRTETIRSCTNEAVEFCQTVESTVASSADKVAALRNAVKKHGELTKNGVMGQGFDRHLFGLKKIAAIHGMPVPELFDLPSHAVMNKIILSTSTLSSPNLDGGSFGPVNEDCYGIGYGIENQGSIFQLASYRKDLADLKAALVSSLHDIEAILRAEKK</sequence>
<keyword evidence="2" id="KW-0813">Transport</keyword>
<keyword evidence="4" id="KW-0276">Fatty acid metabolism</keyword>
<dbReference type="SUPFAM" id="SSF52777">
    <property type="entry name" value="CoA-dependent acyltransferases"/>
    <property type="match status" value="2"/>
</dbReference>
<dbReference type="Pfam" id="PF00755">
    <property type="entry name" value="Carn_acyltransf"/>
    <property type="match status" value="1"/>
</dbReference>
<dbReference type="GO" id="GO:0005739">
    <property type="term" value="C:mitochondrion"/>
    <property type="evidence" value="ECO:0007669"/>
    <property type="project" value="TreeGrafter"/>
</dbReference>
<evidence type="ECO:0000256" key="5">
    <source>
        <dbReference type="ARBA" id="ARBA00023098"/>
    </source>
</evidence>
<dbReference type="InterPro" id="IPR042231">
    <property type="entry name" value="Cho/carn_acyl_trans_2"/>
</dbReference>
<evidence type="ECO:0000256" key="3">
    <source>
        <dbReference type="ARBA" id="ARBA00022679"/>
    </source>
</evidence>
<dbReference type="EMBL" id="QUSY01000364">
    <property type="protein sequence ID" value="RHY30027.1"/>
    <property type="molecule type" value="Genomic_DNA"/>
</dbReference>
<evidence type="ECO:0000259" key="8">
    <source>
        <dbReference type="Pfam" id="PF00755"/>
    </source>
</evidence>
<dbReference type="Gene3D" id="3.30.559.70">
    <property type="entry name" value="Choline/Carnitine o-acyltransferase, domain 2"/>
    <property type="match status" value="1"/>
</dbReference>
<dbReference type="GO" id="GO:0004095">
    <property type="term" value="F:carnitine O-palmitoyltransferase activity"/>
    <property type="evidence" value="ECO:0007669"/>
    <property type="project" value="TreeGrafter"/>
</dbReference>
<dbReference type="FunFam" id="1.10.275.20:FF:000001">
    <property type="entry name" value="carnitine O-palmitoyltransferase 2, mitochondrial"/>
    <property type="match status" value="1"/>
</dbReference>
<dbReference type="AlphaFoldDB" id="A0A418AWU9"/>
<comment type="similarity">
    <text evidence="1">Belongs to the carnitine/choline acetyltransferase family.</text>
</comment>
<feature type="active site" description="Proton acceptor" evidence="7">
    <location>
        <position position="393"/>
    </location>
</feature>
<keyword evidence="5" id="KW-0443">Lipid metabolism</keyword>
<dbReference type="InterPro" id="IPR042572">
    <property type="entry name" value="Carn_acyl_trans_N"/>
</dbReference>
<evidence type="ECO:0000313" key="10">
    <source>
        <dbReference type="Proteomes" id="UP000285060"/>
    </source>
</evidence>
<evidence type="ECO:0000256" key="6">
    <source>
        <dbReference type="ARBA" id="ARBA00023315"/>
    </source>
</evidence>
<evidence type="ECO:0000256" key="7">
    <source>
        <dbReference type="PIRSR" id="PIRSR600542-1"/>
    </source>
</evidence>
<proteinExistence type="inferred from homology"/>
<keyword evidence="10" id="KW-1185">Reference proteome</keyword>
<protein>
    <recommendedName>
        <fullName evidence="8">Choline/carnitine acyltransferase domain-containing protein</fullName>
    </recommendedName>
</protein>
<keyword evidence="6" id="KW-0012">Acyltransferase</keyword>
<reference evidence="9 10" key="1">
    <citation type="submission" date="2018-08" db="EMBL/GenBank/DDBJ databases">
        <title>Aphanomyces genome sequencing and annotation.</title>
        <authorList>
            <person name="Minardi D."/>
            <person name="Oidtmann B."/>
            <person name="Van Der Giezen M."/>
            <person name="Studholme D.J."/>
        </authorList>
    </citation>
    <scope>NUCLEOTIDE SEQUENCE [LARGE SCALE GENOMIC DNA]</scope>
    <source>
        <strain evidence="9 10">NJM0002</strain>
    </source>
</reference>
<feature type="domain" description="Choline/carnitine acyltransferase" evidence="8">
    <location>
        <begin position="72"/>
        <end position="643"/>
    </location>
</feature>
<organism evidence="9 10">
    <name type="scientific">Aphanomyces invadans</name>
    <dbReference type="NCBI Taxonomy" id="157072"/>
    <lineage>
        <taxon>Eukaryota</taxon>
        <taxon>Sar</taxon>
        <taxon>Stramenopiles</taxon>
        <taxon>Oomycota</taxon>
        <taxon>Saprolegniomycetes</taxon>
        <taxon>Saprolegniales</taxon>
        <taxon>Verrucalvaceae</taxon>
        <taxon>Aphanomyces</taxon>
    </lineage>
</organism>
<dbReference type="Gene3D" id="1.20.1280.180">
    <property type="match status" value="1"/>
</dbReference>
<evidence type="ECO:0000256" key="2">
    <source>
        <dbReference type="ARBA" id="ARBA00022448"/>
    </source>
</evidence>
<dbReference type="PANTHER" id="PTHR22589:SF16">
    <property type="entry name" value="CARNITINE O-PALMITOYLTRANSFERASE 2, MITOCHONDRIAL"/>
    <property type="match status" value="1"/>
</dbReference>
<dbReference type="Gene3D" id="1.10.275.20">
    <property type="entry name" value="Choline/Carnitine o-acyltransferase"/>
    <property type="match status" value="1"/>
</dbReference>
<dbReference type="GO" id="GO:0006635">
    <property type="term" value="P:fatty acid beta-oxidation"/>
    <property type="evidence" value="ECO:0007669"/>
    <property type="project" value="TreeGrafter"/>
</dbReference>
<gene>
    <name evidence="9" type="ORF">DYB32_004682</name>
</gene>
<evidence type="ECO:0000256" key="1">
    <source>
        <dbReference type="ARBA" id="ARBA00005232"/>
    </source>
</evidence>
<dbReference type="InterPro" id="IPR039551">
    <property type="entry name" value="Cho/carn_acyl_trans"/>
</dbReference>
<evidence type="ECO:0000256" key="4">
    <source>
        <dbReference type="ARBA" id="ARBA00022832"/>
    </source>
</evidence>
<dbReference type="InterPro" id="IPR000542">
    <property type="entry name" value="Carn_acyl_trans"/>
</dbReference>
<comment type="caution">
    <text evidence="9">The sequence shown here is derived from an EMBL/GenBank/DDBJ whole genome shotgun (WGS) entry which is preliminary data.</text>
</comment>
<dbReference type="Proteomes" id="UP000285060">
    <property type="component" value="Unassembled WGS sequence"/>
</dbReference>
<evidence type="ECO:0000313" key="9">
    <source>
        <dbReference type="EMBL" id="RHY30027.1"/>
    </source>
</evidence>
<keyword evidence="3" id="KW-0808">Transferase</keyword>
<dbReference type="InterPro" id="IPR023213">
    <property type="entry name" value="CAT-like_dom_sf"/>
</dbReference>